<dbReference type="SUPFAM" id="SSF51445">
    <property type="entry name" value="(Trans)glycosidases"/>
    <property type="match status" value="1"/>
</dbReference>
<dbReference type="PRINTS" id="PR00133">
    <property type="entry name" value="GLHYDRLASE3"/>
</dbReference>
<proteinExistence type="inferred from homology"/>
<evidence type="ECO:0000256" key="6">
    <source>
        <dbReference type="ARBA" id="ARBA00023295"/>
    </source>
</evidence>
<keyword evidence="4" id="KW-0732">Signal</keyword>
<dbReference type="Pfam" id="PF01915">
    <property type="entry name" value="Glyco_hydro_3_C"/>
    <property type="match status" value="1"/>
</dbReference>
<feature type="domain" description="Glycoside hydrolase family 3 C-terminal" evidence="8">
    <location>
        <begin position="462"/>
        <end position="654"/>
    </location>
</feature>
<comment type="catalytic activity">
    <reaction evidence="1">
        <text>Hydrolysis of terminal, non-reducing beta-D-glucosyl residues with release of beta-D-glucose.</text>
        <dbReference type="EC" id="3.2.1.21"/>
    </reaction>
</comment>
<dbReference type="Gene3D" id="3.40.50.1700">
    <property type="entry name" value="Glycoside hydrolase family 3 C-terminal domain"/>
    <property type="match status" value="1"/>
</dbReference>
<dbReference type="GO" id="GO:0016798">
    <property type="term" value="F:hydrolase activity, acting on glycosyl bonds"/>
    <property type="evidence" value="ECO:0007669"/>
    <property type="project" value="UniProtKB-KW"/>
</dbReference>
<dbReference type="EMBL" id="JBHUDE010000143">
    <property type="protein sequence ID" value="MFD1609004.1"/>
    <property type="molecule type" value="Genomic_DNA"/>
</dbReference>
<dbReference type="Proteomes" id="UP001597221">
    <property type="component" value="Unassembled WGS sequence"/>
</dbReference>
<dbReference type="PANTHER" id="PTHR30620">
    <property type="entry name" value="PERIPLASMIC BETA-GLUCOSIDASE-RELATED"/>
    <property type="match status" value="1"/>
</dbReference>
<feature type="domain" description="Glycoside hydrolase family 3 N-terminal" evidence="7">
    <location>
        <begin position="127"/>
        <end position="422"/>
    </location>
</feature>
<organism evidence="9 10">
    <name type="scientific">Oceanobacillus luteolus</name>
    <dbReference type="NCBI Taxonomy" id="1274358"/>
    <lineage>
        <taxon>Bacteria</taxon>
        <taxon>Bacillati</taxon>
        <taxon>Bacillota</taxon>
        <taxon>Bacilli</taxon>
        <taxon>Bacillales</taxon>
        <taxon>Bacillaceae</taxon>
        <taxon>Oceanobacillus</taxon>
    </lineage>
</organism>
<evidence type="ECO:0000313" key="10">
    <source>
        <dbReference type="Proteomes" id="UP001597221"/>
    </source>
</evidence>
<evidence type="ECO:0000259" key="7">
    <source>
        <dbReference type="Pfam" id="PF00933"/>
    </source>
</evidence>
<evidence type="ECO:0000259" key="8">
    <source>
        <dbReference type="Pfam" id="PF01915"/>
    </source>
</evidence>
<evidence type="ECO:0000256" key="5">
    <source>
        <dbReference type="ARBA" id="ARBA00022801"/>
    </source>
</evidence>
<evidence type="ECO:0000256" key="3">
    <source>
        <dbReference type="ARBA" id="ARBA00012744"/>
    </source>
</evidence>
<dbReference type="InterPro" id="IPR036962">
    <property type="entry name" value="Glyco_hydro_3_N_sf"/>
</dbReference>
<evidence type="ECO:0000256" key="2">
    <source>
        <dbReference type="ARBA" id="ARBA00005336"/>
    </source>
</evidence>
<dbReference type="InterPro" id="IPR051915">
    <property type="entry name" value="Cellulose_Degrad_GH3"/>
</dbReference>
<dbReference type="Pfam" id="PF00933">
    <property type="entry name" value="Glyco_hydro_3"/>
    <property type="match status" value="1"/>
</dbReference>
<evidence type="ECO:0000256" key="1">
    <source>
        <dbReference type="ARBA" id="ARBA00000448"/>
    </source>
</evidence>
<dbReference type="SUPFAM" id="SSF52279">
    <property type="entry name" value="Beta-D-glucan exohydrolase, C-terminal domain"/>
    <property type="match status" value="1"/>
</dbReference>
<gene>
    <name evidence="9" type="ORF">ACFSBH_15425</name>
</gene>
<evidence type="ECO:0000313" key="9">
    <source>
        <dbReference type="EMBL" id="MFD1609004.1"/>
    </source>
</evidence>
<evidence type="ECO:0000256" key="4">
    <source>
        <dbReference type="ARBA" id="ARBA00022729"/>
    </source>
</evidence>
<sequence length="656" mass="73408">MHSRYKKITLCLFAFVWMIPSILGVQAQNNLEVETRTKSILEIEGKRYRDLNDNGELDAYENWELPAEDRVENLLSQMSLEEKVGLLTINEFPEYEEGKIVLPNEFLDQHTRYFIYRGMPAANIVADQMNQLQEAAEASRLGIPAVVISNPRNHPLAFPVIEEAGQFSHWPDTLGLAATRDSDLIRRFGEIAAKEWRAAGIHKLYGYSADLATDPLWARNQETFGEHPELVSGMIYNVIKGFQGDVLNENSVSMTVKHFPGGGARESGRDPHFEEGQYNIYPTPGSLLTYHIPPFIAAIEADPTSIMPYYAYPSNESAEQGLPHFSESEQFEEVAFALNEPFINGYLRDELNFLGYVNSDTSAVIDRAWGAQDLPVEERFAKAIQAGTNIFSGVPNPQPILKAVNQGLVEEEQINRSAEYLLTEMMKLGLFENPYVDPNEALEIADDPESQEIADDAHRRSVVLLRNNRNVLPLQDESVSDVRLYVQMFPGGENGQETEELKQKIRNHDSSITLVDDLANATHAFVWVQPFQDLFANAPTVMIGPETNIEDVERIVEVQQAVPTITAINFSNPWLINTIEPNAAAVIGTFGTKAEAVIDMIRGNFNPVGKLPITIPASQEEVDNQPGDVPGYDKGASYPYVDQAGNRYLYNFGLSY</sequence>
<keyword evidence="6 9" id="KW-0326">Glycosidase</keyword>
<keyword evidence="10" id="KW-1185">Reference proteome</keyword>
<dbReference type="Gene3D" id="3.20.20.300">
    <property type="entry name" value="Glycoside hydrolase, family 3, N-terminal domain"/>
    <property type="match status" value="1"/>
</dbReference>
<protein>
    <recommendedName>
        <fullName evidence="3">beta-glucosidase</fullName>
        <ecNumber evidence="3">3.2.1.21</ecNumber>
    </recommendedName>
</protein>
<name>A0ABW4HW23_9BACI</name>
<accession>A0ABW4HW23</accession>
<keyword evidence="5 9" id="KW-0378">Hydrolase</keyword>
<dbReference type="EC" id="3.2.1.21" evidence="3"/>
<comment type="similarity">
    <text evidence="2">Belongs to the glycosyl hydrolase 3 family.</text>
</comment>
<reference evidence="10" key="1">
    <citation type="journal article" date="2019" name="Int. J. Syst. Evol. Microbiol.">
        <title>The Global Catalogue of Microorganisms (GCM) 10K type strain sequencing project: providing services to taxonomists for standard genome sequencing and annotation.</title>
        <authorList>
            <consortium name="The Broad Institute Genomics Platform"/>
            <consortium name="The Broad Institute Genome Sequencing Center for Infectious Disease"/>
            <person name="Wu L."/>
            <person name="Ma J."/>
        </authorList>
    </citation>
    <scope>NUCLEOTIDE SEQUENCE [LARGE SCALE GENOMIC DNA]</scope>
    <source>
        <strain evidence="10">CGMCC 1.12376</strain>
    </source>
</reference>
<dbReference type="PANTHER" id="PTHR30620:SF16">
    <property type="entry name" value="LYSOSOMAL BETA GLUCOSIDASE"/>
    <property type="match status" value="1"/>
</dbReference>
<dbReference type="InterPro" id="IPR036881">
    <property type="entry name" value="Glyco_hydro_3_C_sf"/>
</dbReference>
<dbReference type="InterPro" id="IPR001764">
    <property type="entry name" value="Glyco_hydro_3_N"/>
</dbReference>
<dbReference type="RefSeq" id="WP_251516616.1">
    <property type="nucleotide sequence ID" value="NZ_JAMBON010000038.1"/>
</dbReference>
<dbReference type="InterPro" id="IPR017853">
    <property type="entry name" value="GH"/>
</dbReference>
<comment type="caution">
    <text evidence="9">The sequence shown here is derived from an EMBL/GenBank/DDBJ whole genome shotgun (WGS) entry which is preliminary data.</text>
</comment>
<dbReference type="InterPro" id="IPR002772">
    <property type="entry name" value="Glyco_hydro_3_C"/>
</dbReference>